<accession>A0A445MXA4</accession>
<dbReference type="Gene3D" id="3.30.450.20">
    <property type="entry name" value="PAS domain"/>
    <property type="match status" value="2"/>
</dbReference>
<dbReference type="SUPFAM" id="SSF52540">
    <property type="entry name" value="P-loop containing nucleoside triphosphate hydrolases"/>
    <property type="match status" value="1"/>
</dbReference>
<dbReference type="PANTHER" id="PTHR32071">
    <property type="entry name" value="TRANSCRIPTIONAL REGULATORY PROTEIN"/>
    <property type="match status" value="1"/>
</dbReference>
<dbReference type="InterPro" id="IPR058031">
    <property type="entry name" value="AAA_lid_NorR"/>
</dbReference>
<dbReference type="PANTHER" id="PTHR32071:SF121">
    <property type="entry name" value="SIGMA L-DEPENDENT TRANSCRIPTIONAL REGULATOR YQIR-RELATED"/>
    <property type="match status" value="1"/>
</dbReference>
<evidence type="ECO:0000256" key="1">
    <source>
        <dbReference type="ARBA" id="ARBA00022741"/>
    </source>
</evidence>
<dbReference type="InterPro" id="IPR013767">
    <property type="entry name" value="PAS_fold"/>
</dbReference>
<dbReference type="SUPFAM" id="SSF55785">
    <property type="entry name" value="PYP-like sensor domain (PAS domain)"/>
    <property type="match status" value="2"/>
</dbReference>
<dbReference type="InterPro" id="IPR000014">
    <property type="entry name" value="PAS"/>
</dbReference>
<dbReference type="AlphaFoldDB" id="A0A445MXA4"/>
<dbReference type="Pfam" id="PF25601">
    <property type="entry name" value="AAA_lid_14"/>
    <property type="match status" value="1"/>
</dbReference>
<dbReference type="Pfam" id="PF13426">
    <property type="entry name" value="PAS_9"/>
    <property type="match status" value="1"/>
</dbReference>
<reference evidence="9" key="1">
    <citation type="submission" date="2018-01" db="EMBL/GenBank/DDBJ databases">
        <authorList>
            <person name="Regsiter A."/>
            <person name="William W."/>
        </authorList>
    </citation>
    <scope>NUCLEOTIDE SEQUENCE</scope>
    <source>
        <strain evidence="9">TRIP AH-1</strain>
    </source>
</reference>
<dbReference type="Gene3D" id="1.10.10.60">
    <property type="entry name" value="Homeodomain-like"/>
    <property type="match status" value="1"/>
</dbReference>
<feature type="domain" description="PAS" evidence="7">
    <location>
        <begin position="155"/>
        <end position="225"/>
    </location>
</feature>
<dbReference type="Gene3D" id="1.10.8.60">
    <property type="match status" value="1"/>
</dbReference>
<dbReference type="PROSITE" id="PS50045">
    <property type="entry name" value="SIGMA54_INTERACT_4"/>
    <property type="match status" value="1"/>
</dbReference>
<keyword evidence="4" id="KW-0238">DNA-binding</keyword>
<dbReference type="FunFam" id="3.40.50.300:FF:000006">
    <property type="entry name" value="DNA-binding transcriptional regulator NtrC"/>
    <property type="match status" value="1"/>
</dbReference>
<evidence type="ECO:0000259" key="6">
    <source>
        <dbReference type="PROSITE" id="PS50045"/>
    </source>
</evidence>
<dbReference type="InterPro" id="IPR002197">
    <property type="entry name" value="HTH_Fis"/>
</dbReference>
<dbReference type="PROSITE" id="PS00676">
    <property type="entry name" value="SIGMA54_INTERACT_2"/>
    <property type="match status" value="1"/>
</dbReference>
<dbReference type="InterPro" id="IPR003593">
    <property type="entry name" value="AAA+_ATPase"/>
</dbReference>
<dbReference type="InterPro" id="IPR009057">
    <property type="entry name" value="Homeodomain-like_sf"/>
</dbReference>
<dbReference type="SUPFAM" id="SSF46689">
    <property type="entry name" value="Homeodomain-like"/>
    <property type="match status" value="1"/>
</dbReference>
<feature type="domain" description="PAC" evidence="8">
    <location>
        <begin position="228"/>
        <end position="278"/>
    </location>
</feature>
<organism evidence="9">
    <name type="scientific">uncultured Desulfobacterium sp</name>
    <dbReference type="NCBI Taxonomy" id="201089"/>
    <lineage>
        <taxon>Bacteria</taxon>
        <taxon>Pseudomonadati</taxon>
        <taxon>Thermodesulfobacteriota</taxon>
        <taxon>Desulfobacteria</taxon>
        <taxon>Desulfobacterales</taxon>
        <taxon>Desulfobacteriaceae</taxon>
        <taxon>Desulfobacterium</taxon>
        <taxon>environmental samples</taxon>
    </lineage>
</organism>
<dbReference type="InterPro" id="IPR000700">
    <property type="entry name" value="PAS-assoc_C"/>
</dbReference>
<name>A0A445MXA4_9BACT</name>
<dbReference type="Pfam" id="PF00989">
    <property type="entry name" value="PAS"/>
    <property type="match status" value="1"/>
</dbReference>
<dbReference type="EMBL" id="OJIN01000119">
    <property type="protein sequence ID" value="SPD74126.1"/>
    <property type="molecule type" value="Genomic_DNA"/>
</dbReference>
<evidence type="ECO:0000256" key="5">
    <source>
        <dbReference type="ARBA" id="ARBA00023163"/>
    </source>
</evidence>
<dbReference type="CDD" id="cd00130">
    <property type="entry name" value="PAS"/>
    <property type="match status" value="1"/>
</dbReference>
<dbReference type="CDD" id="cd00009">
    <property type="entry name" value="AAA"/>
    <property type="match status" value="1"/>
</dbReference>
<evidence type="ECO:0000259" key="8">
    <source>
        <dbReference type="PROSITE" id="PS50113"/>
    </source>
</evidence>
<dbReference type="GO" id="GO:0006355">
    <property type="term" value="P:regulation of DNA-templated transcription"/>
    <property type="evidence" value="ECO:0007669"/>
    <property type="project" value="InterPro"/>
</dbReference>
<dbReference type="SMART" id="SM00382">
    <property type="entry name" value="AAA"/>
    <property type="match status" value="1"/>
</dbReference>
<evidence type="ECO:0000256" key="3">
    <source>
        <dbReference type="ARBA" id="ARBA00023015"/>
    </source>
</evidence>
<dbReference type="SMART" id="SM00091">
    <property type="entry name" value="PAS"/>
    <property type="match status" value="2"/>
</dbReference>
<protein>
    <submittedName>
        <fullName evidence="9">PAS modulated sigma54 specific transcriptional regulator, Fis family (Modular protein)</fullName>
    </submittedName>
</protein>
<keyword evidence="2" id="KW-0067">ATP-binding</keyword>
<dbReference type="GO" id="GO:0043565">
    <property type="term" value="F:sequence-specific DNA binding"/>
    <property type="evidence" value="ECO:0007669"/>
    <property type="project" value="InterPro"/>
</dbReference>
<evidence type="ECO:0000313" key="9">
    <source>
        <dbReference type="EMBL" id="SPD74126.1"/>
    </source>
</evidence>
<dbReference type="Pfam" id="PF00158">
    <property type="entry name" value="Sigma54_activat"/>
    <property type="match status" value="1"/>
</dbReference>
<evidence type="ECO:0000256" key="4">
    <source>
        <dbReference type="ARBA" id="ARBA00023125"/>
    </source>
</evidence>
<proteinExistence type="predicted"/>
<dbReference type="PROSITE" id="PS50112">
    <property type="entry name" value="PAS"/>
    <property type="match status" value="1"/>
</dbReference>
<dbReference type="NCBIfam" id="TIGR00229">
    <property type="entry name" value="sensory_box"/>
    <property type="match status" value="2"/>
</dbReference>
<dbReference type="InterPro" id="IPR035965">
    <property type="entry name" value="PAS-like_dom_sf"/>
</dbReference>
<dbReference type="InterPro" id="IPR027417">
    <property type="entry name" value="P-loop_NTPase"/>
</dbReference>
<evidence type="ECO:0000259" key="7">
    <source>
        <dbReference type="PROSITE" id="PS50112"/>
    </source>
</evidence>
<dbReference type="Gene3D" id="3.40.50.300">
    <property type="entry name" value="P-loop containing nucleotide triphosphate hydrolases"/>
    <property type="match status" value="1"/>
</dbReference>
<dbReference type="PROSITE" id="PS50113">
    <property type="entry name" value="PAC"/>
    <property type="match status" value="1"/>
</dbReference>
<feature type="domain" description="Sigma-54 factor interaction" evidence="6">
    <location>
        <begin position="428"/>
        <end position="655"/>
    </location>
</feature>
<dbReference type="InterPro" id="IPR025943">
    <property type="entry name" value="Sigma_54_int_dom_ATP-bd_2"/>
</dbReference>
<evidence type="ECO:0000256" key="2">
    <source>
        <dbReference type="ARBA" id="ARBA00022840"/>
    </source>
</evidence>
<keyword evidence="1" id="KW-0547">Nucleotide-binding</keyword>
<dbReference type="PROSITE" id="PS00688">
    <property type="entry name" value="SIGMA54_INTERACT_3"/>
    <property type="match status" value="1"/>
</dbReference>
<keyword evidence="5" id="KW-0804">Transcription</keyword>
<dbReference type="Pfam" id="PF02954">
    <property type="entry name" value="HTH_8"/>
    <property type="match status" value="1"/>
</dbReference>
<dbReference type="InterPro" id="IPR002078">
    <property type="entry name" value="Sigma_54_int"/>
</dbReference>
<dbReference type="GO" id="GO:0005524">
    <property type="term" value="F:ATP binding"/>
    <property type="evidence" value="ECO:0007669"/>
    <property type="project" value="UniProtKB-KW"/>
</dbReference>
<sequence length="737" mass="83784">MDKERWERIRIDLLSGETSKREILRREGIHWETLRKILKYPEPPGYRMTRARPKPKIGPYLEQISRIIENDKPLPAGQRNSAMGIYHILKEMGYSGKYTQVKDAVRELKGRKANVLEKRRHLTGKPTNIKVQIGGARSTKGTGMGAQTQKILRDTEDLYRGAFSAAKDGISIVDANGVYLDANLAYCRLLGYSHKEIIGKSPKDSLHPDYRHQLMDEFIPNIKKSGGVRLESVIVRKDGKPVPIEVSGVRFTHAGKPAFLAITRDITERKQAETELIASEERYRFLTDNVADGIMVVQDSKVVFANSACMSMFAYKSSRDVLGISLKDFFHNDLEKKLAGGLMALEKGDEDGNIIQAHCTIEGGRQFWVEARHKFIKWGGNRAVLVALRDVSESKLKQITIEEEREYLFEENLKLRSAMKDRYRFGDIVGRSPAMQEVYDLILRASASDANVAIYGESGTGKELIARTIHIMSSRKNKTFVPVNCGAIPATLFESEFFGHRKGAFTGAQRDKQGFFDISNGGTLFLDEVGELQPDNQVKLLRAIEGGGYTPVGDNKIRNVDVRIICATNRDLSEMIKNGLMREDFFYRIHIIPITIPPLRDRKEDIPLLVERFLKSYNEEMNIASIPGKVFDALNNHDWPGNIRELQNVMQRYVTLGRLDFTAKSARSNVNIEKFSVEPLDEEPGLQATVEAFERQHIKRILEQNQWNRGKTSTYLDIPPKTLYRKMQKYKLFGPRP</sequence>
<keyword evidence="3" id="KW-0805">Transcription regulation</keyword>
<dbReference type="InterPro" id="IPR025944">
    <property type="entry name" value="Sigma_54_int_dom_CS"/>
</dbReference>
<gene>
    <name evidence="9" type="ORF">PITCH_A2050014</name>
</gene>